<evidence type="ECO:0000259" key="3">
    <source>
        <dbReference type="Pfam" id="PF13559"/>
    </source>
</evidence>
<evidence type="ECO:0000313" key="5">
    <source>
        <dbReference type="Proteomes" id="UP000679690"/>
    </source>
</evidence>
<reference evidence="4 5" key="1">
    <citation type="submission" date="2021-03" db="EMBL/GenBank/DDBJ databases">
        <title>Actinoplanes flavus sp. nov., a novel actinomycete isolated from Coconut Palm rhizosphere soil.</title>
        <authorList>
            <person name="Luo X."/>
        </authorList>
    </citation>
    <scope>NUCLEOTIDE SEQUENCE [LARGE SCALE GENOMIC DNA]</scope>
    <source>
        <strain evidence="4 5">NEAU-H7</strain>
    </source>
</reference>
<proteinExistence type="predicted"/>
<keyword evidence="5" id="KW-1185">Reference proteome</keyword>
<keyword evidence="2" id="KW-1133">Transmembrane helix</keyword>
<feature type="region of interest" description="Disordered" evidence="1">
    <location>
        <begin position="60"/>
        <end position="98"/>
    </location>
</feature>
<keyword evidence="2" id="KW-0812">Transmembrane</keyword>
<organism evidence="4 5">
    <name type="scientific">Actinoplanes flavus</name>
    <dbReference type="NCBI Taxonomy" id="2820290"/>
    <lineage>
        <taxon>Bacteria</taxon>
        <taxon>Bacillati</taxon>
        <taxon>Actinomycetota</taxon>
        <taxon>Actinomycetes</taxon>
        <taxon>Micromonosporales</taxon>
        <taxon>Micromonosporaceae</taxon>
        <taxon>Actinoplanes</taxon>
    </lineage>
</organism>
<dbReference type="Pfam" id="PF13559">
    <property type="entry name" value="DUF4129"/>
    <property type="match status" value="1"/>
</dbReference>
<evidence type="ECO:0000256" key="1">
    <source>
        <dbReference type="SAM" id="MobiDB-lite"/>
    </source>
</evidence>
<dbReference type="RefSeq" id="WP_208470872.1">
    <property type="nucleotide sequence ID" value="NZ_JAGFNS010000023.1"/>
</dbReference>
<sequence length="199" mass="22303">MRGYDEFLGRVFAVIPPGLMLMILLAVTGLVAAGWYWYPAWVPRRLPRFTGKKPRWKLWRRTKKAKHGKKKKEAAPRRQKVDKKRKEPKTPALVRQSKADRLAAEGRYAEAIRERLRDTVADLTRAGVIDPEPGTTAAELTTAASTGRPQISPSLTGATGLFSEIWYGRRPAGRGEDDKMREMTAEVRAALRPGPGADR</sequence>
<feature type="transmembrane region" description="Helical" evidence="2">
    <location>
        <begin position="12"/>
        <end position="38"/>
    </location>
</feature>
<feature type="domain" description="Protein-glutamine gamma-glutamyltransferase-like C-terminal" evidence="3">
    <location>
        <begin position="116"/>
        <end position="182"/>
    </location>
</feature>
<evidence type="ECO:0000313" key="4">
    <source>
        <dbReference type="EMBL" id="MBO3741725.1"/>
    </source>
</evidence>
<name>A0ABS3UT20_9ACTN</name>
<dbReference type="EMBL" id="JAGFNS010000023">
    <property type="protein sequence ID" value="MBO3741725.1"/>
    <property type="molecule type" value="Genomic_DNA"/>
</dbReference>
<comment type="caution">
    <text evidence="4">The sequence shown here is derived from an EMBL/GenBank/DDBJ whole genome shotgun (WGS) entry which is preliminary data.</text>
</comment>
<protein>
    <submittedName>
        <fullName evidence="4">DUF4129 domain-containing protein</fullName>
    </submittedName>
</protein>
<dbReference type="InterPro" id="IPR025403">
    <property type="entry name" value="TgpA-like_C"/>
</dbReference>
<evidence type="ECO:0000256" key="2">
    <source>
        <dbReference type="SAM" id="Phobius"/>
    </source>
</evidence>
<gene>
    <name evidence="4" type="ORF">J5X75_29875</name>
</gene>
<accession>A0ABS3UT20</accession>
<feature type="compositionally biased region" description="Basic residues" evidence="1">
    <location>
        <begin position="60"/>
        <end position="83"/>
    </location>
</feature>
<keyword evidence="2" id="KW-0472">Membrane</keyword>
<dbReference type="Proteomes" id="UP000679690">
    <property type="component" value="Unassembled WGS sequence"/>
</dbReference>